<comment type="similarity">
    <text evidence="3">In the C-terminal section; belongs to the MoeA family.</text>
</comment>
<feature type="domain" description="MoaB/Mog" evidence="7">
    <location>
        <begin position="239"/>
        <end position="389"/>
    </location>
</feature>
<evidence type="ECO:0000256" key="3">
    <source>
        <dbReference type="ARBA" id="ARBA00008339"/>
    </source>
</evidence>
<dbReference type="NCBIfam" id="TIGR00177">
    <property type="entry name" value="molyb_syn"/>
    <property type="match status" value="1"/>
</dbReference>
<gene>
    <name evidence="8" type="ORF">IV203_013026</name>
</gene>
<comment type="similarity">
    <text evidence="2">In the N-terminal section; belongs to the MoaB/Mog family.</text>
</comment>
<comment type="pathway">
    <text evidence="1 5">Cofactor biosynthesis; molybdopterin biosynthesis.</text>
</comment>
<dbReference type="GO" id="GO:0005829">
    <property type="term" value="C:cytosol"/>
    <property type="evidence" value="ECO:0007669"/>
    <property type="project" value="TreeGrafter"/>
</dbReference>
<dbReference type="GO" id="GO:0006777">
    <property type="term" value="P:Mo-molybdopterin cofactor biosynthetic process"/>
    <property type="evidence" value="ECO:0007669"/>
    <property type="project" value="UniProtKB-UniRule"/>
</dbReference>
<accession>A0A9K3Q7Q9</accession>
<dbReference type="GO" id="GO:0046872">
    <property type="term" value="F:metal ion binding"/>
    <property type="evidence" value="ECO:0007669"/>
    <property type="project" value="UniProtKB-UniRule"/>
</dbReference>
<keyword evidence="5" id="KW-0460">Magnesium</keyword>
<dbReference type="CDD" id="cd00887">
    <property type="entry name" value="MoeA"/>
    <property type="match status" value="1"/>
</dbReference>
<comment type="catalytic activity">
    <reaction evidence="5">
        <text>molybdopterin + ATP + H(+) = adenylyl-molybdopterin + diphosphate</text>
        <dbReference type="Rhea" id="RHEA:31331"/>
        <dbReference type="ChEBI" id="CHEBI:15378"/>
        <dbReference type="ChEBI" id="CHEBI:30616"/>
        <dbReference type="ChEBI" id="CHEBI:33019"/>
        <dbReference type="ChEBI" id="CHEBI:58698"/>
        <dbReference type="ChEBI" id="CHEBI:62727"/>
    </reaction>
</comment>
<evidence type="ECO:0000313" key="9">
    <source>
        <dbReference type="Proteomes" id="UP000693970"/>
    </source>
</evidence>
<dbReference type="InterPro" id="IPR005111">
    <property type="entry name" value="MoeA_C_domain_IV"/>
</dbReference>
<comment type="function">
    <text evidence="5">Catalyzes two steps in the biosynthesis of the molybdenum cofactor. In the first step, molybdopterin is adenylated. Subsequently, molybdate is inserted into adenylated molybdopterin and AMP is released.</text>
</comment>
<evidence type="ECO:0000256" key="2">
    <source>
        <dbReference type="ARBA" id="ARBA00007589"/>
    </source>
</evidence>
<reference evidence="8" key="1">
    <citation type="journal article" date="2021" name="Sci. Rep.">
        <title>Diploid genomic architecture of Nitzschia inconspicua, an elite biomass production diatom.</title>
        <authorList>
            <person name="Oliver A."/>
            <person name="Podell S."/>
            <person name="Pinowska A."/>
            <person name="Traller J.C."/>
            <person name="Smith S.R."/>
            <person name="McClure R."/>
            <person name="Beliaev A."/>
            <person name="Bohutskyi P."/>
            <person name="Hill E.A."/>
            <person name="Rabines A."/>
            <person name="Zheng H."/>
            <person name="Allen L.Z."/>
            <person name="Kuo A."/>
            <person name="Grigoriev I.V."/>
            <person name="Allen A.E."/>
            <person name="Hazlebeck D."/>
            <person name="Allen E.E."/>
        </authorList>
    </citation>
    <scope>NUCLEOTIDE SEQUENCE</scope>
    <source>
        <strain evidence="8">Hildebrandi</strain>
    </source>
</reference>
<comment type="catalytic activity">
    <reaction evidence="5">
        <text>adenylyl-molybdopterin + molybdate = Mo-molybdopterin + AMP + H(+)</text>
        <dbReference type="Rhea" id="RHEA:35047"/>
        <dbReference type="ChEBI" id="CHEBI:15378"/>
        <dbReference type="ChEBI" id="CHEBI:36264"/>
        <dbReference type="ChEBI" id="CHEBI:62727"/>
        <dbReference type="ChEBI" id="CHEBI:71302"/>
        <dbReference type="ChEBI" id="CHEBI:456215"/>
    </reaction>
</comment>
<keyword evidence="5" id="KW-0808">Transferase</keyword>
<dbReference type="PANTHER" id="PTHR10192:SF5">
    <property type="entry name" value="GEPHYRIN"/>
    <property type="match status" value="1"/>
</dbReference>
<evidence type="ECO:0000256" key="5">
    <source>
        <dbReference type="RuleBase" id="RU365090"/>
    </source>
</evidence>
<dbReference type="OrthoDB" id="4349954at2759"/>
<proteinExistence type="inferred from homology"/>
<dbReference type="InterPro" id="IPR001453">
    <property type="entry name" value="MoaB/Mog_dom"/>
</dbReference>
<feature type="region of interest" description="Disordered" evidence="6">
    <location>
        <begin position="123"/>
        <end position="145"/>
    </location>
</feature>
<sequence length="692" mass="75653">MGQDSSSHPMVPVPDAIRMVMEETVRLLWNDQKPNPTTTLSSSSNFSWSILLNSILAEDVIMKEPGYPDYNASIMDGYAIRVGSDGNNNNNNNEDTEFTTDQAETAAKQSSWTHRIVNKVYAGDGESTKRLEQGRHDDDEQQSSSLPTAVYITTGAMVPDTYNCVVPIEECHVSEDSKHLRIAPSADLKPQTWIRPMGCDIPPDSVVLAKGQTIDPVAIGLILQSGVETVTVKRRTKVGVLSTGNELLLDSSLPKSETKGKIPDVNRPILLSLLSTYGNCCEPVDLGTVRDDNVDAMAQTVLHALEQCDVIITTGGVSMGETDIVQHVLVDKCGGTLHFGRMNMKPGKPTTFVTVPVTDGSKKLVFALPGNPVSATVCTQLLVKPCIDLYFQGIPDLQGRIKIAKDETQTMQEIFQETCVHPEIMAKLTHDIVLDKKRYEYHRVQIESMEDGTYQVVSTGVQRSSRLMSLRNAEGLLVLPPAQGDKTKALKGEQYLVLLLNNTLGKAPVRIRDSVHFKKKARQMQVAVVEVLPTGFKQASKLEEISSKIEDALSGSNSGNARVVSRATFEESIDKLYPFIVQSRRDAVDFIVVYCITSEGQFQYNLSVANTLNKHLTKCATSLALQARQGAASEDPKAALFEVVVGFVPEGDGSMLICLPDTGVHGALSNVRGLLKHGLNLARGKVHNHHHK</sequence>
<feature type="compositionally biased region" description="Basic and acidic residues" evidence="6">
    <location>
        <begin position="126"/>
        <end position="138"/>
    </location>
</feature>
<dbReference type="EC" id="2.7.7.75" evidence="4"/>
<comment type="similarity">
    <text evidence="5">Belongs to the MoeA family.</text>
</comment>
<dbReference type="InterPro" id="IPR038987">
    <property type="entry name" value="MoeA-like"/>
</dbReference>
<dbReference type="SMART" id="SM00852">
    <property type="entry name" value="MoCF_biosynth"/>
    <property type="match status" value="1"/>
</dbReference>
<dbReference type="EMBL" id="JAGRRH010000001">
    <property type="protein sequence ID" value="KAG7373931.1"/>
    <property type="molecule type" value="Genomic_DNA"/>
</dbReference>
<comment type="caution">
    <text evidence="8">The sequence shown here is derived from an EMBL/GenBank/DDBJ whole genome shotgun (WGS) entry which is preliminary data.</text>
</comment>
<evidence type="ECO:0000313" key="8">
    <source>
        <dbReference type="EMBL" id="KAG7373931.1"/>
    </source>
</evidence>
<evidence type="ECO:0000256" key="4">
    <source>
        <dbReference type="ARBA" id="ARBA00012509"/>
    </source>
</evidence>
<dbReference type="PANTHER" id="PTHR10192">
    <property type="entry name" value="MOLYBDOPTERIN BIOSYNTHESIS PROTEIN"/>
    <property type="match status" value="1"/>
</dbReference>
<keyword evidence="9" id="KW-1185">Reference proteome</keyword>
<dbReference type="Pfam" id="PF00994">
    <property type="entry name" value="MoCF_biosynth"/>
    <property type="match status" value="1"/>
</dbReference>
<dbReference type="Proteomes" id="UP000693970">
    <property type="component" value="Unassembled WGS sequence"/>
</dbReference>
<dbReference type="AlphaFoldDB" id="A0A9K3Q7Q9"/>
<dbReference type="FunFam" id="3.40.980.10:FF:000001">
    <property type="entry name" value="Molybdopterin molybdenumtransferase"/>
    <property type="match status" value="1"/>
</dbReference>
<evidence type="ECO:0000259" key="7">
    <source>
        <dbReference type="SMART" id="SM00852"/>
    </source>
</evidence>
<name>A0A9K3Q7Q9_9STRA</name>
<keyword evidence="5" id="KW-0501">Molybdenum cofactor biosynthesis</keyword>
<keyword evidence="5" id="KW-0479">Metal-binding</keyword>
<comment type="cofactor">
    <cofactor evidence="5">
        <name>Mg(2+)</name>
        <dbReference type="ChEBI" id="CHEBI:18420"/>
    </cofactor>
</comment>
<reference evidence="8" key="2">
    <citation type="submission" date="2021-04" db="EMBL/GenBank/DDBJ databases">
        <authorList>
            <person name="Podell S."/>
        </authorList>
    </citation>
    <scope>NUCLEOTIDE SEQUENCE</scope>
    <source>
        <strain evidence="8">Hildebrandi</strain>
    </source>
</reference>
<dbReference type="Pfam" id="PF03453">
    <property type="entry name" value="MoeA_N"/>
    <property type="match status" value="1"/>
</dbReference>
<evidence type="ECO:0000256" key="1">
    <source>
        <dbReference type="ARBA" id="ARBA00005046"/>
    </source>
</evidence>
<protein>
    <recommendedName>
        <fullName evidence="4">molybdopterin adenylyltransferase</fullName>
        <ecNumber evidence="4">2.7.7.75</ecNumber>
    </recommendedName>
</protein>
<keyword evidence="5" id="KW-0500">Molybdenum</keyword>
<dbReference type="Pfam" id="PF03454">
    <property type="entry name" value="MoeA_C"/>
    <property type="match status" value="1"/>
</dbReference>
<dbReference type="GO" id="GO:0061598">
    <property type="term" value="F:molybdopterin adenylyltransferase activity"/>
    <property type="evidence" value="ECO:0007669"/>
    <property type="project" value="UniProtKB-UniRule"/>
</dbReference>
<dbReference type="GO" id="GO:0005524">
    <property type="term" value="F:ATP binding"/>
    <property type="evidence" value="ECO:0007669"/>
    <property type="project" value="UniProtKB-UniRule"/>
</dbReference>
<organism evidence="8 9">
    <name type="scientific">Nitzschia inconspicua</name>
    <dbReference type="NCBI Taxonomy" id="303405"/>
    <lineage>
        <taxon>Eukaryota</taxon>
        <taxon>Sar</taxon>
        <taxon>Stramenopiles</taxon>
        <taxon>Ochrophyta</taxon>
        <taxon>Bacillariophyta</taxon>
        <taxon>Bacillariophyceae</taxon>
        <taxon>Bacillariophycidae</taxon>
        <taxon>Bacillariales</taxon>
        <taxon>Bacillariaceae</taxon>
        <taxon>Nitzschia</taxon>
    </lineage>
</organism>
<dbReference type="GO" id="GO:0061599">
    <property type="term" value="F:molybdopterin molybdotransferase activity"/>
    <property type="evidence" value="ECO:0007669"/>
    <property type="project" value="UniProtKB-UniRule"/>
</dbReference>
<evidence type="ECO:0000256" key="6">
    <source>
        <dbReference type="SAM" id="MobiDB-lite"/>
    </source>
</evidence>
<dbReference type="InterPro" id="IPR005110">
    <property type="entry name" value="MoeA_linker/N"/>
</dbReference>